<evidence type="ECO:0000313" key="1">
    <source>
        <dbReference type="EMBL" id="GMR32568.1"/>
    </source>
</evidence>
<reference evidence="2" key="1">
    <citation type="submission" date="2022-10" db="EMBL/GenBank/DDBJ databases">
        <title>Genome assembly of Pristionchus species.</title>
        <authorList>
            <person name="Yoshida K."/>
            <person name="Sommer R.J."/>
        </authorList>
    </citation>
    <scope>NUCLEOTIDE SEQUENCE [LARGE SCALE GENOMIC DNA]</scope>
    <source>
        <strain evidence="2">RS5460</strain>
    </source>
</reference>
<gene>
    <name evidence="1" type="ORF">PMAYCL1PPCAC_02763</name>
</gene>
<comment type="caution">
    <text evidence="1">The sequence shown here is derived from an EMBL/GenBank/DDBJ whole genome shotgun (WGS) entry which is preliminary data.</text>
</comment>
<name>A0AAN5C0S7_9BILA</name>
<evidence type="ECO:0000313" key="2">
    <source>
        <dbReference type="Proteomes" id="UP001328107"/>
    </source>
</evidence>
<dbReference type="EMBL" id="BTRK01000001">
    <property type="protein sequence ID" value="GMR32568.1"/>
    <property type="molecule type" value="Genomic_DNA"/>
</dbReference>
<proteinExistence type="predicted"/>
<dbReference type="Proteomes" id="UP001328107">
    <property type="component" value="Unassembled WGS sequence"/>
</dbReference>
<protein>
    <submittedName>
        <fullName evidence="1">Uncharacterized protein</fullName>
    </submittedName>
</protein>
<feature type="non-terminal residue" evidence="1">
    <location>
        <position position="1"/>
    </location>
</feature>
<organism evidence="1 2">
    <name type="scientific">Pristionchus mayeri</name>
    <dbReference type="NCBI Taxonomy" id="1317129"/>
    <lineage>
        <taxon>Eukaryota</taxon>
        <taxon>Metazoa</taxon>
        <taxon>Ecdysozoa</taxon>
        <taxon>Nematoda</taxon>
        <taxon>Chromadorea</taxon>
        <taxon>Rhabditida</taxon>
        <taxon>Rhabditina</taxon>
        <taxon>Diplogasteromorpha</taxon>
        <taxon>Diplogasteroidea</taxon>
        <taxon>Neodiplogasteridae</taxon>
        <taxon>Pristionchus</taxon>
    </lineage>
</organism>
<keyword evidence="2" id="KW-1185">Reference proteome</keyword>
<sequence>YPADTDSCTTCPYENLHKDAAITDPKEKTEKGDLTSYSIAPSETYVVVDANEGLMKNNDISSFAFESIERLVEMSDVAKSPLDGDLTVYPREKSECEVDISEVTPSYSEYSIQPSELGIEMIDSHSSYTEGPSEIECNL</sequence>
<dbReference type="AlphaFoldDB" id="A0AAN5C0S7"/>
<accession>A0AAN5C0S7</accession>